<reference evidence="1 2" key="1">
    <citation type="submission" date="2019-05" db="EMBL/GenBank/DDBJ databases">
        <title>Another draft genome of Portunus trituberculatus and its Hox gene families provides insights of decapod evolution.</title>
        <authorList>
            <person name="Jeong J.-H."/>
            <person name="Song I."/>
            <person name="Kim S."/>
            <person name="Choi T."/>
            <person name="Kim D."/>
            <person name="Ryu S."/>
            <person name="Kim W."/>
        </authorList>
    </citation>
    <scope>NUCLEOTIDE SEQUENCE [LARGE SCALE GENOMIC DNA]</scope>
    <source>
        <tissue evidence="1">Muscle</tissue>
    </source>
</reference>
<accession>A0A5B7JG97</accession>
<dbReference type="AlphaFoldDB" id="A0A5B7JG97"/>
<dbReference type="Proteomes" id="UP000324222">
    <property type="component" value="Unassembled WGS sequence"/>
</dbReference>
<sequence length="69" mass="7352">MSGKGHILTTRVLIQTLPQGPQVFGGAGQYHSYNTSVWRGWPVAFLQNQCLAGLARNTPTTPVFGGAVP</sequence>
<keyword evidence="2" id="KW-1185">Reference proteome</keyword>
<protein>
    <submittedName>
        <fullName evidence="1">Uncharacterized protein</fullName>
    </submittedName>
</protein>
<evidence type="ECO:0000313" key="1">
    <source>
        <dbReference type="EMBL" id="MPC93196.1"/>
    </source>
</evidence>
<name>A0A5B7JG97_PORTR</name>
<comment type="caution">
    <text evidence="1">The sequence shown here is derived from an EMBL/GenBank/DDBJ whole genome shotgun (WGS) entry which is preliminary data.</text>
</comment>
<proteinExistence type="predicted"/>
<dbReference type="EMBL" id="VSRR010093979">
    <property type="protein sequence ID" value="MPC93196.1"/>
    <property type="molecule type" value="Genomic_DNA"/>
</dbReference>
<evidence type="ECO:0000313" key="2">
    <source>
        <dbReference type="Proteomes" id="UP000324222"/>
    </source>
</evidence>
<gene>
    <name evidence="1" type="ORF">E2C01_088319</name>
</gene>
<organism evidence="1 2">
    <name type="scientific">Portunus trituberculatus</name>
    <name type="common">Swimming crab</name>
    <name type="synonym">Neptunus trituberculatus</name>
    <dbReference type="NCBI Taxonomy" id="210409"/>
    <lineage>
        <taxon>Eukaryota</taxon>
        <taxon>Metazoa</taxon>
        <taxon>Ecdysozoa</taxon>
        <taxon>Arthropoda</taxon>
        <taxon>Crustacea</taxon>
        <taxon>Multicrustacea</taxon>
        <taxon>Malacostraca</taxon>
        <taxon>Eumalacostraca</taxon>
        <taxon>Eucarida</taxon>
        <taxon>Decapoda</taxon>
        <taxon>Pleocyemata</taxon>
        <taxon>Brachyura</taxon>
        <taxon>Eubrachyura</taxon>
        <taxon>Portunoidea</taxon>
        <taxon>Portunidae</taxon>
        <taxon>Portuninae</taxon>
        <taxon>Portunus</taxon>
    </lineage>
</organism>